<keyword evidence="8" id="KW-1185">Reference proteome</keyword>
<dbReference type="SUPFAM" id="SSF158553">
    <property type="entry name" value="TAFH domain-like"/>
    <property type="match status" value="1"/>
</dbReference>
<evidence type="ECO:0000256" key="4">
    <source>
        <dbReference type="ARBA" id="ARBA00023242"/>
    </source>
</evidence>
<feature type="region of interest" description="Disordered" evidence="5">
    <location>
        <begin position="216"/>
        <end position="251"/>
    </location>
</feature>
<dbReference type="Gene3D" id="1.20.120.1110">
    <property type="entry name" value="TAFH/NHR1 domain"/>
    <property type="match status" value="1"/>
</dbReference>
<evidence type="ECO:0000256" key="5">
    <source>
        <dbReference type="SAM" id="MobiDB-lite"/>
    </source>
</evidence>
<comment type="caution">
    <text evidence="7">The sequence shown here is derived from an EMBL/GenBank/DDBJ whole genome shotgun (WGS) entry which is preliminary data.</text>
</comment>
<gene>
    <name evidence="7" type="ORF">pipiens_010202</name>
</gene>
<evidence type="ECO:0000313" key="8">
    <source>
        <dbReference type="Proteomes" id="UP001562425"/>
    </source>
</evidence>
<dbReference type="PANTHER" id="PTHR15138">
    <property type="entry name" value="TRANSCRIPTION INITIATION FACTOR TFIID SUBUNIT 4"/>
    <property type="match status" value="1"/>
</dbReference>
<evidence type="ECO:0000256" key="3">
    <source>
        <dbReference type="ARBA" id="ARBA00023163"/>
    </source>
</evidence>
<keyword evidence="3" id="KW-0804">Transcription</keyword>
<keyword evidence="4" id="KW-0539">Nucleus</keyword>
<comment type="subcellular location">
    <subcellularLocation>
        <location evidence="1">Nucleus</location>
    </subcellularLocation>
</comment>
<dbReference type="InterPro" id="IPR037249">
    <property type="entry name" value="TAFH/NHR1_dom_sf"/>
</dbReference>
<dbReference type="GO" id="GO:0005634">
    <property type="term" value="C:nucleus"/>
    <property type="evidence" value="ECO:0007669"/>
    <property type="project" value="UniProtKB-SubCell"/>
</dbReference>
<dbReference type="SMART" id="SM00549">
    <property type="entry name" value="TAFH"/>
    <property type="match status" value="1"/>
</dbReference>
<evidence type="ECO:0000259" key="6">
    <source>
        <dbReference type="PROSITE" id="PS51119"/>
    </source>
</evidence>
<feature type="compositionally biased region" description="Low complexity" evidence="5">
    <location>
        <begin position="26"/>
        <end position="42"/>
    </location>
</feature>
<organism evidence="7 8">
    <name type="scientific">Culex pipiens pipiens</name>
    <name type="common">Northern house mosquito</name>
    <dbReference type="NCBI Taxonomy" id="38569"/>
    <lineage>
        <taxon>Eukaryota</taxon>
        <taxon>Metazoa</taxon>
        <taxon>Ecdysozoa</taxon>
        <taxon>Arthropoda</taxon>
        <taxon>Hexapoda</taxon>
        <taxon>Insecta</taxon>
        <taxon>Pterygota</taxon>
        <taxon>Neoptera</taxon>
        <taxon>Endopterygota</taxon>
        <taxon>Diptera</taxon>
        <taxon>Nematocera</taxon>
        <taxon>Culicoidea</taxon>
        <taxon>Culicidae</taxon>
        <taxon>Culicinae</taxon>
        <taxon>Culicini</taxon>
        <taxon>Culex</taxon>
        <taxon>Culex</taxon>
    </lineage>
</organism>
<feature type="domain" description="TAFH" evidence="6">
    <location>
        <begin position="62"/>
        <end position="153"/>
    </location>
</feature>
<sequence>MSNLTTRVASITISTDQTPANDVPATGQPSVVTTQQPQQSATQSVVVTTSTGGQTAQQRNLIDNTKEKCRKFLTNLIELAKRHPKLVEKNVLMLIQELVDANVEPETFCERLVRLLNVSPKPCLQGLPLLRQSLVTKEITIEGINPPPANVAFSGSPLAQIRPVPKILVSQAAPRLQGLTPIRVLMTQSGMPTVNRIGQTTIRPATLVRLQTPLQQRAYPHDHANPAKRRNNRGPDGNRANDVEDAAGAST</sequence>
<keyword evidence="2" id="KW-0805">Transcription regulation</keyword>
<evidence type="ECO:0000256" key="2">
    <source>
        <dbReference type="ARBA" id="ARBA00023015"/>
    </source>
</evidence>
<dbReference type="InterPro" id="IPR003894">
    <property type="entry name" value="TAFH_NHR1"/>
</dbReference>
<evidence type="ECO:0000256" key="1">
    <source>
        <dbReference type="ARBA" id="ARBA00004123"/>
    </source>
</evidence>
<feature type="compositionally biased region" description="Polar residues" evidence="5">
    <location>
        <begin position="1"/>
        <end position="20"/>
    </location>
</feature>
<dbReference type="Pfam" id="PF07531">
    <property type="entry name" value="TAFH"/>
    <property type="match status" value="1"/>
</dbReference>
<dbReference type="PROSITE" id="PS51119">
    <property type="entry name" value="TAFH"/>
    <property type="match status" value="1"/>
</dbReference>
<feature type="region of interest" description="Disordered" evidence="5">
    <location>
        <begin position="1"/>
        <end position="42"/>
    </location>
</feature>
<dbReference type="AlphaFoldDB" id="A0ABD1DB30"/>
<dbReference type="PANTHER" id="PTHR15138:SF14">
    <property type="entry name" value="TRANSCRIPTION INITIATION FACTOR TFIID SUBUNIT 4"/>
    <property type="match status" value="1"/>
</dbReference>
<dbReference type="Proteomes" id="UP001562425">
    <property type="component" value="Unassembled WGS sequence"/>
</dbReference>
<accession>A0ABD1DB30</accession>
<name>A0ABD1DB30_CULPP</name>
<dbReference type="EMBL" id="JBEHCU010006544">
    <property type="protein sequence ID" value="KAL1396861.1"/>
    <property type="molecule type" value="Genomic_DNA"/>
</dbReference>
<feature type="non-terminal residue" evidence="7">
    <location>
        <position position="251"/>
    </location>
</feature>
<proteinExistence type="predicted"/>
<reference evidence="7 8" key="1">
    <citation type="submission" date="2024-05" db="EMBL/GenBank/DDBJ databases">
        <title>Culex pipiens pipiens assembly and annotation.</title>
        <authorList>
            <person name="Alout H."/>
            <person name="Durand T."/>
        </authorList>
    </citation>
    <scope>NUCLEOTIDE SEQUENCE [LARGE SCALE GENOMIC DNA]</scope>
    <source>
        <strain evidence="7">HA-2024</strain>
        <tissue evidence="7">Whole body</tissue>
    </source>
</reference>
<dbReference type="InterPro" id="IPR045144">
    <property type="entry name" value="TAF4"/>
</dbReference>
<evidence type="ECO:0000313" key="7">
    <source>
        <dbReference type="EMBL" id="KAL1396861.1"/>
    </source>
</evidence>
<protein>
    <recommendedName>
        <fullName evidence="6">TAFH domain-containing protein</fullName>
    </recommendedName>
</protein>